<organism evidence="6 7">
    <name type="scientific">Paraoerskovia marina</name>
    <dbReference type="NCBI Taxonomy" id="545619"/>
    <lineage>
        <taxon>Bacteria</taxon>
        <taxon>Bacillati</taxon>
        <taxon>Actinomycetota</taxon>
        <taxon>Actinomycetes</taxon>
        <taxon>Micrococcales</taxon>
        <taxon>Cellulomonadaceae</taxon>
        <taxon>Paraoerskovia</taxon>
    </lineage>
</organism>
<evidence type="ECO:0000256" key="2">
    <source>
        <dbReference type="ARBA" id="ARBA00022801"/>
    </source>
</evidence>
<protein>
    <submittedName>
        <fullName evidence="6">ADP-ribose pyrophosphatase YjhB, NUDIX family</fullName>
    </submittedName>
</protein>
<dbReference type="PROSITE" id="PS00893">
    <property type="entry name" value="NUDIX_BOX"/>
    <property type="match status" value="1"/>
</dbReference>
<gene>
    <name evidence="6" type="ORF">SAMN04489860_0424</name>
</gene>
<accession>A0A1H1N3A1</accession>
<dbReference type="STRING" id="545619.SAMN04489860_0424"/>
<evidence type="ECO:0000259" key="5">
    <source>
        <dbReference type="PROSITE" id="PS51462"/>
    </source>
</evidence>
<comment type="similarity">
    <text evidence="1 3">Belongs to the Nudix hydrolase family.</text>
</comment>
<dbReference type="Gene3D" id="3.90.79.10">
    <property type="entry name" value="Nucleoside Triphosphate Pyrophosphohydrolase"/>
    <property type="match status" value="1"/>
</dbReference>
<dbReference type="EMBL" id="LT629776">
    <property type="protein sequence ID" value="SDR93611.1"/>
    <property type="molecule type" value="Genomic_DNA"/>
</dbReference>
<evidence type="ECO:0000256" key="4">
    <source>
        <dbReference type="SAM" id="MobiDB-lite"/>
    </source>
</evidence>
<dbReference type="InterPro" id="IPR020084">
    <property type="entry name" value="NUDIX_hydrolase_CS"/>
</dbReference>
<evidence type="ECO:0000256" key="1">
    <source>
        <dbReference type="ARBA" id="ARBA00005582"/>
    </source>
</evidence>
<dbReference type="Proteomes" id="UP000185663">
    <property type="component" value="Chromosome I"/>
</dbReference>
<name>A0A1H1N3A1_9CELL</name>
<dbReference type="PROSITE" id="PS51462">
    <property type="entry name" value="NUDIX"/>
    <property type="match status" value="1"/>
</dbReference>
<dbReference type="InterPro" id="IPR000086">
    <property type="entry name" value="NUDIX_hydrolase_dom"/>
</dbReference>
<dbReference type="GO" id="GO:0016787">
    <property type="term" value="F:hydrolase activity"/>
    <property type="evidence" value="ECO:0007669"/>
    <property type="project" value="UniProtKB-KW"/>
</dbReference>
<keyword evidence="7" id="KW-1185">Reference proteome</keyword>
<evidence type="ECO:0000313" key="6">
    <source>
        <dbReference type="EMBL" id="SDR93611.1"/>
    </source>
</evidence>
<dbReference type="SUPFAM" id="SSF55811">
    <property type="entry name" value="Nudix"/>
    <property type="match status" value="1"/>
</dbReference>
<keyword evidence="2 3" id="KW-0378">Hydrolase</keyword>
<reference evidence="6 7" key="1">
    <citation type="submission" date="2016-10" db="EMBL/GenBank/DDBJ databases">
        <authorList>
            <person name="de Groot N.N."/>
        </authorList>
    </citation>
    <scope>NUCLEOTIDE SEQUENCE [LARGE SCALE GENOMIC DNA]</scope>
    <source>
        <strain evidence="6 7">DSM 22126</strain>
    </source>
</reference>
<evidence type="ECO:0000313" key="7">
    <source>
        <dbReference type="Proteomes" id="UP000185663"/>
    </source>
</evidence>
<dbReference type="eggNOG" id="COG1051">
    <property type="taxonomic scope" value="Bacteria"/>
</dbReference>
<dbReference type="Pfam" id="PF00293">
    <property type="entry name" value="NUDIX"/>
    <property type="match status" value="1"/>
</dbReference>
<evidence type="ECO:0000256" key="3">
    <source>
        <dbReference type="RuleBase" id="RU003476"/>
    </source>
</evidence>
<feature type="region of interest" description="Disordered" evidence="4">
    <location>
        <begin position="1"/>
        <end position="21"/>
    </location>
</feature>
<dbReference type="PANTHER" id="PTHR43736">
    <property type="entry name" value="ADP-RIBOSE PYROPHOSPHATASE"/>
    <property type="match status" value="1"/>
</dbReference>
<dbReference type="PANTHER" id="PTHR43736:SF1">
    <property type="entry name" value="DIHYDRONEOPTERIN TRIPHOSPHATE DIPHOSPHATASE"/>
    <property type="match status" value="1"/>
</dbReference>
<dbReference type="PRINTS" id="PR00502">
    <property type="entry name" value="NUDIXFAMILY"/>
</dbReference>
<feature type="domain" description="Nudix hydrolase" evidence="5">
    <location>
        <begin position="21"/>
        <end position="157"/>
    </location>
</feature>
<sequence>MHIDPHERRRRVAPPTPQPVVDEVSAGGVVVDLRPDGPHVAVIARRNRGGRLEWCLPKGHLEGEETAEEAAVREIAEETGIDGVVRRPLGTIDYWFAGDHHRVHKVVHHFLLDAVGGYLTIENDPDHEAEDVAWIAMRDLPDRLAYPNERRLVAAASDILAGLEVRYVRGTVSRATRARPRDPDENGTDAP</sequence>
<dbReference type="InterPro" id="IPR015797">
    <property type="entry name" value="NUDIX_hydrolase-like_dom_sf"/>
</dbReference>
<dbReference type="AlphaFoldDB" id="A0A1H1N3A1"/>
<dbReference type="InterPro" id="IPR020476">
    <property type="entry name" value="Nudix_hydrolase"/>
</dbReference>
<proteinExistence type="inferred from homology"/>